<evidence type="ECO:0000313" key="1">
    <source>
        <dbReference type="EMBL" id="REA57076.1"/>
    </source>
</evidence>
<evidence type="ECO:0000313" key="2">
    <source>
        <dbReference type="Proteomes" id="UP000256373"/>
    </source>
</evidence>
<dbReference type="Proteomes" id="UP000256373">
    <property type="component" value="Unassembled WGS sequence"/>
</dbReference>
<organism evidence="1 2">
    <name type="scientific">Dyadobacter luteus</name>
    <dbReference type="NCBI Taxonomy" id="2259619"/>
    <lineage>
        <taxon>Bacteria</taxon>
        <taxon>Pseudomonadati</taxon>
        <taxon>Bacteroidota</taxon>
        <taxon>Cytophagia</taxon>
        <taxon>Cytophagales</taxon>
        <taxon>Spirosomataceae</taxon>
        <taxon>Dyadobacter</taxon>
    </lineage>
</organism>
<name>A0A3D8Y4D0_9BACT</name>
<reference evidence="1 2" key="1">
    <citation type="submission" date="2018-07" db="EMBL/GenBank/DDBJ databases">
        <title>Dyadobacter roseus sp. nov., isolated from rose rhizosphere soil.</title>
        <authorList>
            <person name="Chen L."/>
        </authorList>
    </citation>
    <scope>NUCLEOTIDE SEQUENCE [LARGE SCALE GENOMIC DNA]</scope>
    <source>
        <strain evidence="1 2">RS19</strain>
    </source>
</reference>
<accession>A0A3D8Y4D0</accession>
<dbReference type="AlphaFoldDB" id="A0A3D8Y4D0"/>
<dbReference type="RefSeq" id="WP_115833690.1">
    <property type="nucleotide sequence ID" value="NZ_QNUL01000031.1"/>
</dbReference>
<keyword evidence="2" id="KW-1185">Reference proteome</keyword>
<proteinExistence type="predicted"/>
<protein>
    <submittedName>
        <fullName evidence="1">Uncharacterized protein</fullName>
    </submittedName>
</protein>
<sequence>MQTFKRKDSPDDNPVWGHILNGKLVDDIYDPQVYADNETLESILGKNAFAVTSQLDQYELVKVKVSIVR</sequence>
<gene>
    <name evidence="1" type="ORF">DSL64_25010</name>
</gene>
<dbReference type="EMBL" id="QNUL01000031">
    <property type="protein sequence ID" value="REA57076.1"/>
    <property type="molecule type" value="Genomic_DNA"/>
</dbReference>
<comment type="caution">
    <text evidence="1">The sequence shown here is derived from an EMBL/GenBank/DDBJ whole genome shotgun (WGS) entry which is preliminary data.</text>
</comment>